<keyword evidence="2 9" id="KW-0812">Transmembrane</keyword>
<keyword evidence="3" id="KW-0732">Signal</keyword>
<feature type="transmembrane region" description="Helical" evidence="9">
    <location>
        <begin position="508"/>
        <end position="527"/>
    </location>
</feature>
<keyword evidence="4" id="KW-0946">Virion</keyword>
<sequence length="534" mass="61015">MDKLIILTACLLGVVIASHDYYYFPVVQSKSFKKLPVGQLRCPPHSSEKPLSHKKIWGGYVLTQNIQTMPGTFVVKQRWGTTCTMNFWGVKTIRHHIIDEQILDARFTNITLKPVFPDEDCSWMTTATREITYYVGTKGELEYDISTGKTSDPVFGAFSCTEKLCYVDHRVVFIPDVAIAATSKGFKFVVFEISTDPDGVIRENSVIQSRDFPRMSLRKACVTEESVLGQRRLAFILRNGFFLVLEMGVKSGSHMLKKSTETLGSELILRASLRLSNDKFKGRDLSMLYTQEKISGAGSIDNLLNGFRVCDASDRSRIKQVGLGFNSLEQDERIMSRVDSLFCRVTLDRIRKCKKLTSVELGMFAQNYGGPGPVYRIKNDTLEVAQGIYKRIFWDPDTKNRLGYYVNETTEKEVNCPEWIKISEGFESCINGIIRYKNVTSHPLSPVNDLEQEEALFKEHFLEDVYHVPTQHLNPWAGWNPLHPPEIDRHFLGLKLPNIFGFMHNFEIYLVTFIVGLISLPLIIFCCRRKSSRY</sequence>
<evidence type="ECO:0000256" key="6">
    <source>
        <dbReference type="ARBA" id="ARBA00022989"/>
    </source>
</evidence>
<dbReference type="EMBL" id="KM204985">
    <property type="protein sequence ID" value="AJR28290.1"/>
    <property type="molecule type" value="Viral_cRNA"/>
</dbReference>
<evidence type="ECO:0000256" key="2">
    <source>
        <dbReference type="ARBA" id="ARBA00022692"/>
    </source>
</evidence>
<dbReference type="SUPFAM" id="SSF161008">
    <property type="entry name" value="Viral glycoprotein ectodomain-like"/>
    <property type="match status" value="2"/>
</dbReference>
<evidence type="ECO:0000313" key="12">
    <source>
        <dbReference type="EMBL" id="AJR28290.1"/>
    </source>
</evidence>
<feature type="domain" description="Spike glycoprotein fusion" evidence="10">
    <location>
        <begin position="70"/>
        <end position="160"/>
    </location>
</feature>
<keyword evidence="6 9" id="KW-1133">Transmembrane helix</keyword>
<name>A0A0D3R1F7_9RHAB</name>
<accession>A0A0D3R1F7</accession>
<evidence type="ECO:0000256" key="5">
    <source>
        <dbReference type="ARBA" id="ARBA00022879"/>
    </source>
</evidence>
<dbReference type="GO" id="GO:0019031">
    <property type="term" value="C:viral envelope"/>
    <property type="evidence" value="ECO:0007669"/>
    <property type="project" value="UniProtKB-KW"/>
</dbReference>
<evidence type="ECO:0000256" key="8">
    <source>
        <dbReference type="ARBA" id="ARBA00023180"/>
    </source>
</evidence>
<dbReference type="RefSeq" id="YP_010086563.1">
    <property type="nucleotide sequence ID" value="NC_055456.1"/>
</dbReference>
<feature type="domain" description="Spike glycoprotein G central" evidence="11">
    <location>
        <begin position="328"/>
        <end position="436"/>
    </location>
</feature>
<evidence type="ECO:0000256" key="4">
    <source>
        <dbReference type="ARBA" id="ARBA00022844"/>
    </source>
</evidence>
<dbReference type="Proteomes" id="UP000502922">
    <property type="component" value="Segment"/>
</dbReference>
<protein>
    <submittedName>
        <fullName evidence="12">Glycoprotein</fullName>
    </submittedName>
</protein>
<dbReference type="InterPro" id="IPR001903">
    <property type="entry name" value="Rhabdo_glycop_FD"/>
</dbReference>
<evidence type="ECO:0000259" key="11">
    <source>
        <dbReference type="Pfam" id="PF24833"/>
    </source>
</evidence>
<evidence type="ECO:0000256" key="1">
    <source>
        <dbReference type="ARBA" id="ARBA00004563"/>
    </source>
</evidence>
<dbReference type="Pfam" id="PF24833">
    <property type="entry name" value="Rhabdo_glycop_CD"/>
    <property type="match status" value="1"/>
</dbReference>
<evidence type="ECO:0000256" key="3">
    <source>
        <dbReference type="ARBA" id="ARBA00022729"/>
    </source>
</evidence>
<dbReference type="Gene3D" id="2.30.30.640">
    <property type="match status" value="1"/>
</dbReference>
<comment type="subcellular location">
    <subcellularLocation>
        <location evidence="1">Virion membrane</location>
        <topology evidence="1">Single-pass type I membrane protein</topology>
    </subcellularLocation>
</comment>
<evidence type="ECO:0000313" key="13">
    <source>
        <dbReference type="Proteomes" id="UP000502922"/>
    </source>
</evidence>
<keyword evidence="8" id="KW-0325">Glycoprotein</keyword>
<evidence type="ECO:0000259" key="10">
    <source>
        <dbReference type="Pfam" id="PF00974"/>
    </source>
</evidence>
<dbReference type="GO" id="GO:0055036">
    <property type="term" value="C:virion membrane"/>
    <property type="evidence" value="ECO:0007669"/>
    <property type="project" value="UniProtKB-SubCell"/>
</dbReference>
<reference evidence="12 13" key="1">
    <citation type="journal article" date="2015" name="PLoS Pathog.">
        <title>Evolution of genome size and complexity in the rhabdoviridae.</title>
        <authorList>
            <person name="Walker P.J."/>
            <person name="Firth C."/>
            <person name="Widen S.G."/>
            <person name="Blasdell K.R."/>
            <person name="Guzman H."/>
            <person name="Wood T.G."/>
            <person name="Paradkar P.N."/>
            <person name="Holmes E.C."/>
            <person name="Tesh R.B."/>
            <person name="Vasilakis N."/>
        </authorList>
    </citation>
    <scope>NUCLEOTIDE SEQUENCE [LARGE SCALE GENOMIC DNA]</scope>
    <source>
        <strain evidence="12 13">A-57</strain>
    </source>
</reference>
<organism evidence="12 13">
    <name type="scientific">Kwatta virus</name>
    <dbReference type="NCBI Taxonomy" id="1272945"/>
    <lineage>
        <taxon>Viruses</taxon>
        <taxon>Riboviria</taxon>
        <taxon>Orthornavirae</taxon>
        <taxon>Negarnaviricota</taxon>
        <taxon>Haploviricotina</taxon>
        <taxon>Monjiviricetes</taxon>
        <taxon>Mononegavirales</taxon>
        <taxon>Rhabdoviridae</taxon>
        <taxon>Alpharhabdovirinae</taxon>
        <taxon>Sunrhavirus</taxon>
        <taxon>Sunrhavirus kwatta</taxon>
    </lineage>
</organism>
<dbReference type="InterPro" id="IPR055447">
    <property type="entry name" value="Rhabdo_glycop_CD"/>
</dbReference>
<dbReference type="KEGG" id="vg:65101777"/>
<dbReference type="Pfam" id="PF00974">
    <property type="entry name" value="Rhabdo_glycop_FD"/>
    <property type="match status" value="1"/>
</dbReference>
<keyword evidence="13" id="KW-1185">Reference proteome</keyword>
<keyword evidence="5" id="KW-0261">Viral envelope protein</keyword>
<proteinExistence type="predicted"/>
<evidence type="ECO:0000256" key="9">
    <source>
        <dbReference type="SAM" id="Phobius"/>
    </source>
</evidence>
<keyword evidence="7 9" id="KW-0472">Membrane</keyword>
<evidence type="ECO:0000256" key="7">
    <source>
        <dbReference type="ARBA" id="ARBA00023136"/>
    </source>
</evidence>
<dbReference type="GeneID" id="65101777"/>